<accession>A0A6C0LKS9</accession>
<feature type="transmembrane region" description="Helical" evidence="1">
    <location>
        <begin position="89"/>
        <end position="112"/>
    </location>
</feature>
<feature type="transmembrane region" description="Helical" evidence="1">
    <location>
        <begin position="118"/>
        <end position="141"/>
    </location>
</feature>
<keyword evidence="1" id="KW-0472">Membrane</keyword>
<keyword evidence="1" id="KW-0812">Transmembrane</keyword>
<organism evidence="2">
    <name type="scientific">viral metagenome</name>
    <dbReference type="NCBI Taxonomy" id="1070528"/>
    <lineage>
        <taxon>unclassified sequences</taxon>
        <taxon>metagenomes</taxon>
        <taxon>organismal metagenomes</taxon>
    </lineage>
</organism>
<reference evidence="2" key="1">
    <citation type="journal article" date="2020" name="Nature">
        <title>Giant virus diversity and host interactions through global metagenomics.</title>
        <authorList>
            <person name="Schulz F."/>
            <person name="Roux S."/>
            <person name="Paez-Espino D."/>
            <person name="Jungbluth S."/>
            <person name="Walsh D.A."/>
            <person name="Denef V.J."/>
            <person name="McMahon K.D."/>
            <person name="Konstantinidis K.T."/>
            <person name="Eloe-Fadrosh E.A."/>
            <person name="Kyrpides N.C."/>
            <person name="Woyke T."/>
        </authorList>
    </citation>
    <scope>NUCLEOTIDE SEQUENCE</scope>
    <source>
        <strain evidence="2">GVMAG-M-3300027963-21</strain>
    </source>
</reference>
<keyword evidence="1" id="KW-1133">Transmembrane helix</keyword>
<dbReference type="InterPro" id="IPR018687">
    <property type="entry name" value="DUF2177_membr"/>
</dbReference>
<sequence length="143" mass="16024">MNIYVKYLIITGILMVLDVAWIAMNVSAYSSVILNVQKSPVRLRTDYAIIAYLFILFSVIYVAIPFTTQSIKKGDSIRSISIETKLLKSFMYGGAVGFSIYGIYNFTSLAIYKDLDSTIGIIDTLWGTALYTITTFVFLLLPD</sequence>
<dbReference type="EMBL" id="MN740529">
    <property type="protein sequence ID" value="QHU31539.1"/>
    <property type="molecule type" value="Genomic_DNA"/>
</dbReference>
<name>A0A6C0LKS9_9ZZZZ</name>
<protein>
    <recommendedName>
        <fullName evidence="3">DUF2177 family protein</fullName>
    </recommendedName>
</protein>
<dbReference type="AlphaFoldDB" id="A0A6C0LKS9"/>
<dbReference type="Pfam" id="PF09945">
    <property type="entry name" value="DUF2177"/>
    <property type="match status" value="1"/>
</dbReference>
<feature type="transmembrane region" description="Helical" evidence="1">
    <location>
        <begin position="7"/>
        <end position="29"/>
    </location>
</feature>
<evidence type="ECO:0000256" key="1">
    <source>
        <dbReference type="SAM" id="Phobius"/>
    </source>
</evidence>
<feature type="transmembrane region" description="Helical" evidence="1">
    <location>
        <begin position="49"/>
        <end position="68"/>
    </location>
</feature>
<evidence type="ECO:0008006" key="3">
    <source>
        <dbReference type="Google" id="ProtNLM"/>
    </source>
</evidence>
<proteinExistence type="predicted"/>
<evidence type="ECO:0000313" key="2">
    <source>
        <dbReference type="EMBL" id="QHU31539.1"/>
    </source>
</evidence>